<dbReference type="SUPFAM" id="SSF88659">
    <property type="entry name" value="Sigma3 and sigma4 domains of RNA polymerase sigma factors"/>
    <property type="match status" value="1"/>
</dbReference>
<proteinExistence type="inferred from homology"/>
<keyword evidence="4" id="KW-0804">Transcription</keyword>
<dbReference type="Proteomes" id="UP001255185">
    <property type="component" value="Unassembled WGS sequence"/>
</dbReference>
<evidence type="ECO:0000259" key="6">
    <source>
        <dbReference type="Pfam" id="PF08281"/>
    </source>
</evidence>
<dbReference type="CDD" id="cd06171">
    <property type="entry name" value="Sigma70_r4"/>
    <property type="match status" value="1"/>
</dbReference>
<dbReference type="InterPro" id="IPR013324">
    <property type="entry name" value="RNA_pol_sigma_r3/r4-like"/>
</dbReference>
<feature type="domain" description="RNA polymerase sigma-70 region 2" evidence="5">
    <location>
        <begin position="12"/>
        <end position="75"/>
    </location>
</feature>
<dbReference type="Gene3D" id="1.10.10.10">
    <property type="entry name" value="Winged helix-like DNA-binding domain superfamily/Winged helix DNA-binding domain"/>
    <property type="match status" value="1"/>
</dbReference>
<protein>
    <submittedName>
        <fullName evidence="7">RNA polymerase sigma-70 factor (ECF subfamily)</fullName>
    </submittedName>
</protein>
<evidence type="ECO:0000256" key="1">
    <source>
        <dbReference type="ARBA" id="ARBA00010641"/>
    </source>
</evidence>
<dbReference type="Gene3D" id="1.10.1740.10">
    <property type="match status" value="1"/>
</dbReference>
<feature type="domain" description="RNA polymerase sigma factor 70 region 4 type 2" evidence="6">
    <location>
        <begin position="102"/>
        <end position="154"/>
    </location>
</feature>
<keyword evidence="2" id="KW-0805">Transcription regulation</keyword>
<keyword evidence="8" id="KW-1185">Reference proteome</keyword>
<dbReference type="Pfam" id="PF08281">
    <property type="entry name" value="Sigma70_r4_2"/>
    <property type="match status" value="1"/>
</dbReference>
<evidence type="ECO:0000256" key="4">
    <source>
        <dbReference type="ARBA" id="ARBA00023163"/>
    </source>
</evidence>
<keyword evidence="3" id="KW-0731">Sigma factor</keyword>
<dbReference type="PANTHER" id="PTHR43133">
    <property type="entry name" value="RNA POLYMERASE ECF-TYPE SIGMA FACTO"/>
    <property type="match status" value="1"/>
</dbReference>
<dbReference type="InterPro" id="IPR014284">
    <property type="entry name" value="RNA_pol_sigma-70_dom"/>
</dbReference>
<evidence type="ECO:0000256" key="3">
    <source>
        <dbReference type="ARBA" id="ARBA00023082"/>
    </source>
</evidence>
<reference evidence="7 8" key="1">
    <citation type="submission" date="2023-07" db="EMBL/GenBank/DDBJ databases">
        <title>Sorghum-associated microbial communities from plants grown in Nebraska, USA.</title>
        <authorList>
            <person name="Schachtman D."/>
        </authorList>
    </citation>
    <scope>NUCLEOTIDE SEQUENCE [LARGE SCALE GENOMIC DNA]</scope>
    <source>
        <strain evidence="7 8">3773</strain>
    </source>
</reference>
<dbReference type="NCBIfam" id="TIGR02985">
    <property type="entry name" value="Sig70_bacteroi1"/>
    <property type="match status" value="1"/>
</dbReference>
<evidence type="ECO:0000259" key="5">
    <source>
        <dbReference type="Pfam" id="PF04542"/>
    </source>
</evidence>
<organism evidence="7 8">
    <name type="scientific">Flavobacterium arsenatis</name>
    <dbReference type="NCBI Taxonomy" id="1484332"/>
    <lineage>
        <taxon>Bacteria</taxon>
        <taxon>Pseudomonadati</taxon>
        <taxon>Bacteroidota</taxon>
        <taxon>Flavobacteriia</taxon>
        <taxon>Flavobacteriales</taxon>
        <taxon>Flavobacteriaceae</taxon>
        <taxon>Flavobacterium</taxon>
    </lineage>
</organism>
<dbReference type="InterPro" id="IPR014327">
    <property type="entry name" value="RNA_pol_sigma70_bacteroid"/>
</dbReference>
<dbReference type="InterPro" id="IPR013325">
    <property type="entry name" value="RNA_pol_sigma_r2"/>
</dbReference>
<evidence type="ECO:0000256" key="2">
    <source>
        <dbReference type="ARBA" id="ARBA00023015"/>
    </source>
</evidence>
<dbReference type="PANTHER" id="PTHR43133:SF46">
    <property type="entry name" value="RNA POLYMERASE SIGMA-70 FACTOR ECF SUBFAMILY"/>
    <property type="match status" value="1"/>
</dbReference>
<dbReference type="Pfam" id="PF04542">
    <property type="entry name" value="Sigma70_r2"/>
    <property type="match status" value="1"/>
</dbReference>
<evidence type="ECO:0000313" key="7">
    <source>
        <dbReference type="EMBL" id="MDR6968320.1"/>
    </source>
</evidence>
<dbReference type="InterPro" id="IPR007627">
    <property type="entry name" value="RNA_pol_sigma70_r2"/>
</dbReference>
<sequence length="175" mass="21004">MDTTENFEKIYAAYWEKLNAFSFKITQDQHLAQNVVQDVFIDLWERRKKIDISSVENYLFRAVKNQIFKNYRDEKFDKTILEDHFEHYLIDNFSSFDTEISDKLHLLLNSLPEKRREIILMHKIQEMNIDEIALELSISKQTVKNQISMGLKQLRIGLKNLNWMLVLLLFLSIFL</sequence>
<dbReference type="InterPro" id="IPR039425">
    <property type="entry name" value="RNA_pol_sigma-70-like"/>
</dbReference>
<accession>A0ABU1TQQ8</accession>
<dbReference type="NCBIfam" id="TIGR02937">
    <property type="entry name" value="sigma70-ECF"/>
    <property type="match status" value="1"/>
</dbReference>
<dbReference type="SUPFAM" id="SSF88946">
    <property type="entry name" value="Sigma2 domain of RNA polymerase sigma factors"/>
    <property type="match status" value="1"/>
</dbReference>
<evidence type="ECO:0000313" key="8">
    <source>
        <dbReference type="Proteomes" id="UP001255185"/>
    </source>
</evidence>
<comment type="caution">
    <text evidence="7">The sequence shown here is derived from an EMBL/GenBank/DDBJ whole genome shotgun (WGS) entry which is preliminary data.</text>
</comment>
<dbReference type="InterPro" id="IPR013249">
    <property type="entry name" value="RNA_pol_sigma70_r4_t2"/>
</dbReference>
<comment type="similarity">
    <text evidence="1">Belongs to the sigma-70 factor family. ECF subfamily.</text>
</comment>
<gene>
    <name evidence="7" type="ORF">J2X31_002337</name>
</gene>
<name>A0ABU1TQQ8_9FLAO</name>
<dbReference type="InterPro" id="IPR036388">
    <property type="entry name" value="WH-like_DNA-bd_sf"/>
</dbReference>
<dbReference type="RefSeq" id="WP_310026852.1">
    <property type="nucleotide sequence ID" value="NZ_JAVDVI010000009.1"/>
</dbReference>
<dbReference type="EMBL" id="JAVDVI010000009">
    <property type="protein sequence ID" value="MDR6968320.1"/>
    <property type="molecule type" value="Genomic_DNA"/>
</dbReference>